<dbReference type="SMART" id="SM00028">
    <property type="entry name" value="TPR"/>
    <property type="match status" value="2"/>
</dbReference>
<dbReference type="Gene3D" id="1.25.40.10">
    <property type="entry name" value="Tetratricopeptide repeat domain"/>
    <property type="match status" value="1"/>
</dbReference>
<dbReference type="GeneTree" id="ENSGT00390000018542"/>
<dbReference type="Pfam" id="PF12171">
    <property type="entry name" value="zf-C2H2_jaz"/>
    <property type="match status" value="1"/>
</dbReference>
<dbReference type="PANTHER" id="PTHR14928:SF6">
    <property type="entry name" value="ZINC FINGER CCCH DOMAIN-CONTAINING PROTEIN 7B"/>
    <property type="match status" value="1"/>
</dbReference>
<dbReference type="AlphaFoldDB" id="A0A667WFD3"/>
<feature type="domain" description="C3H1-type" evidence="6">
    <location>
        <begin position="896"/>
        <end position="919"/>
    </location>
</feature>
<organism evidence="7 8">
    <name type="scientific">Myripristis murdjan</name>
    <name type="common">pinecone soldierfish</name>
    <dbReference type="NCBI Taxonomy" id="586833"/>
    <lineage>
        <taxon>Eukaryota</taxon>
        <taxon>Metazoa</taxon>
        <taxon>Chordata</taxon>
        <taxon>Craniata</taxon>
        <taxon>Vertebrata</taxon>
        <taxon>Euteleostomi</taxon>
        <taxon>Actinopterygii</taxon>
        <taxon>Neopterygii</taxon>
        <taxon>Teleostei</taxon>
        <taxon>Neoteleostei</taxon>
        <taxon>Acanthomorphata</taxon>
        <taxon>Holocentriformes</taxon>
        <taxon>Holocentridae</taxon>
        <taxon>Myripristis</taxon>
    </lineage>
</organism>
<keyword evidence="1 4" id="KW-0479">Metal-binding</keyword>
<accession>A0A667WFD3</accession>
<feature type="region of interest" description="Disordered" evidence="5">
    <location>
        <begin position="795"/>
        <end position="815"/>
    </location>
</feature>
<gene>
    <name evidence="7" type="primary">ZC3H7B</name>
</gene>
<evidence type="ECO:0000313" key="7">
    <source>
        <dbReference type="Ensembl" id="ENSMMDP00005003735.1"/>
    </source>
</evidence>
<dbReference type="InterPro" id="IPR022755">
    <property type="entry name" value="Znf_C2H2_jaz"/>
</dbReference>
<dbReference type="InterPro" id="IPR036236">
    <property type="entry name" value="Znf_C2H2_sf"/>
</dbReference>
<dbReference type="SMART" id="SM00356">
    <property type="entry name" value="ZnF_C3H1"/>
    <property type="match status" value="3"/>
</dbReference>
<feature type="domain" description="C3H1-type" evidence="6">
    <location>
        <begin position="739"/>
        <end position="761"/>
    </location>
</feature>
<reference evidence="7" key="1">
    <citation type="submission" date="2019-06" db="EMBL/GenBank/DDBJ databases">
        <authorList>
            <consortium name="Wellcome Sanger Institute Data Sharing"/>
        </authorList>
    </citation>
    <scope>NUCLEOTIDE SEQUENCE [LARGE SCALE GENOMIC DNA]</scope>
</reference>
<reference evidence="7" key="3">
    <citation type="submission" date="2025-09" db="UniProtKB">
        <authorList>
            <consortium name="Ensembl"/>
        </authorList>
    </citation>
    <scope>IDENTIFICATION</scope>
</reference>
<feature type="domain" description="C3H1-type" evidence="6">
    <location>
        <begin position="1028"/>
        <end position="1054"/>
    </location>
</feature>
<name>A0A667WFD3_9TELE</name>
<evidence type="ECO:0000256" key="4">
    <source>
        <dbReference type="PROSITE-ProRule" id="PRU00723"/>
    </source>
</evidence>
<protein>
    <submittedName>
        <fullName evidence="7">Zinc finger CCCH-type containing 7B</fullName>
    </submittedName>
</protein>
<keyword evidence="2 4" id="KW-0863">Zinc-finger</keyword>
<dbReference type="InterPro" id="IPR039691">
    <property type="entry name" value="ZC3H7A/B"/>
</dbReference>
<dbReference type="GO" id="GO:0008270">
    <property type="term" value="F:zinc ion binding"/>
    <property type="evidence" value="ECO:0007669"/>
    <property type="project" value="UniProtKB-KW"/>
</dbReference>
<sequence length="1095" mass="121845">MEPARQKRREEIQKALTFIQSSLPYPDPEGYKDFLTQLVWNLLEEGTTSFKDNEWGQAVKDFSEGLNIVYYAASEEIDIPKALLESLYVNRATAYHSMGQCQLGVQDCDRALEVCKESRSALYRKALCLKELGQYKEAYNCTTDCLLITRLDKQVNDLAQELAIHLGLKNRKPYVSAKEEVAPVRAPSNGNMSVQAVKVPATYVGNGLNPLSGIAPVIVPSMPQSSIPVSFNPVVKPSAFSAHNSFQPISSHQPAAVSVPNMDTLDDFELGDDLDSLLDCYPNEPEPSETHIQAAFPEPNLKPTRVPAAPTVLPAPTPRLPPAFFNSATTCINSLDTLSAMGGGDAPKVSTLGTLDGLDALDSFSSGPGGDAGTPNLEVSAAMNKATLDTLDGLDSLDDLLDPPLNTSAREDVGEARAKLHVEEKSLDESLDCFDTLETVSVPAGRGGDILKLGGEALDQLDSLDALDSFSSVKGVGTALPAVPIGGGGLDTLSDFSLPGVPPSHSAVAAPATRTVKNNHKNKNSHVSSAVCNPLSATHDFMPACSLCFPREGQGIYTFVHKPDLVHTCKRDILLCRKKAGYLSEWTRVRPIPTWTSFSGPFVLCRELLKSGDLGLCKFGEKCTFAFNQLEIDVWTEERKGTLDRSVLFDPTAVKLDPVYTVTRLLQEHKGMFLFLCQECYDSKPTIISRRCRDDKAICSNLHAPHAFDDNKCLAYMMMNTTVNYRKIRQLHILCHLDLCRQAVRYGCLREDSCHFAHSVIELKTWRMQRDTGITVEEIVKESIKYYEKQEQNSAKQKVNKPNFSPGAFGGGPNKPLGGGKGAKSLNLKMKFACAGCWLNGLISEPDKALKYCTARARHAWTKERRVLLVKSPGRNKWVQVRPLPHAKNYPLQYDLCTQILEKRKCTYTGNCTFAHSQEEKELWTYMKNNDLRDMQQIYDMWLSLANQNRQSDGTALTQSNPLAEEKCIVMPTDYADPMSSFHCRLCGRHSNSERQWQQHISSEKHKDRVFSCEGEDESLTWSYRFPGPRFEICPKLDSECPEGASCDFAHSPEELQEWLERRDFLRRKLAKAREDMLIMPDELDFGKYNFLLQD</sequence>
<dbReference type="GO" id="GO:0035198">
    <property type="term" value="F:miRNA binding"/>
    <property type="evidence" value="ECO:0007669"/>
    <property type="project" value="InterPro"/>
</dbReference>
<evidence type="ECO:0000256" key="1">
    <source>
        <dbReference type="ARBA" id="ARBA00022723"/>
    </source>
</evidence>
<evidence type="ECO:0000259" key="6">
    <source>
        <dbReference type="PROSITE" id="PS50103"/>
    </source>
</evidence>
<proteinExistence type="predicted"/>
<dbReference type="InterPro" id="IPR019734">
    <property type="entry name" value="TPR_rpt"/>
</dbReference>
<reference evidence="7" key="2">
    <citation type="submission" date="2025-08" db="UniProtKB">
        <authorList>
            <consortium name="Ensembl"/>
        </authorList>
    </citation>
    <scope>IDENTIFICATION</scope>
</reference>
<evidence type="ECO:0000256" key="2">
    <source>
        <dbReference type="ARBA" id="ARBA00022771"/>
    </source>
</evidence>
<dbReference type="PROSITE" id="PS50103">
    <property type="entry name" value="ZF_C3H1"/>
    <property type="match status" value="3"/>
</dbReference>
<dbReference type="SUPFAM" id="SSF57667">
    <property type="entry name" value="beta-beta-alpha zinc fingers"/>
    <property type="match status" value="1"/>
</dbReference>
<dbReference type="InParanoid" id="A0A667WFD3"/>
<feature type="zinc finger region" description="C3H1-type" evidence="4">
    <location>
        <begin position="896"/>
        <end position="919"/>
    </location>
</feature>
<feature type="zinc finger region" description="C3H1-type" evidence="4">
    <location>
        <begin position="1028"/>
        <end position="1054"/>
    </location>
</feature>
<dbReference type="Ensembl" id="ENSMMDT00005003831.1">
    <property type="protein sequence ID" value="ENSMMDP00005003735.1"/>
    <property type="gene ID" value="ENSMMDG00005001940.1"/>
</dbReference>
<dbReference type="OrthoDB" id="433738at2759"/>
<keyword evidence="3 4" id="KW-0862">Zinc</keyword>
<dbReference type="Proteomes" id="UP000472263">
    <property type="component" value="Chromosome 8"/>
</dbReference>
<dbReference type="InterPro" id="IPR011990">
    <property type="entry name" value="TPR-like_helical_dom_sf"/>
</dbReference>
<dbReference type="GO" id="GO:0035196">
    <property type="term" value="P:miRNA processing"/>
    <property type="evidence" value="ECO:0007669"/>
    <property type="project" value="TreeGrafter"/>
</dbReference>
<dbReference type="Gene3D" id="3.30.160.60">
    <property type="entry name" value="Classic Zinc Finger"/>
    <property type="match status" value="1"/>
</dbReference>
<dbReference type="SUPFAM" id="SSF48452">
    <property type="entry name" value="TPR-like"/>
    <property type="match status" value="1"/>
</dbReference>
<evidence type="ECO:0000256" key="5">
    <source>
        <dbReference type="SAM" id="MobiDB-lite"/>
    </source>
</evidence>
<evidence type="ECO:0000313" key="8">
    <source>
        <dbReference type="Proteomes" id="UP000472263"/>
    </source>
</evidence>
<dbReference type="InterPro" id="IPR000571">
    <property type="entry name" value="Znf_CCCH"/>
</dbReference>
<evidence type="ECO:0000256" key="3">
    <source>
        <dbReference type="ARBA" id="ARBA00022833"/>
    </source>
</evidence>
<dbReference type="InterPro" id="IPR036855">
    <property type="entry name" value="Znf_CCCH_sf"/>
</dbReference>
<dbReference type="SUPFAM" id="SSF90229">
    <property type="entry name" value="CCCH zinc finger"/>
    <property type="match status" value="1"/>
</dbReference>
<feature type="zinc finger region" description="C3H1-type" evidence="4">
    <location>
        <begin position="739"/>
        <end position="761"/>
    </location>
</feature>
<dbReference type="PANTHER" id="PTHR14928">
    <property type="entry name" value="MICRO-RNA BINDING ZINC FINGER CCCH DOMAIN-CONTAINING PROTEIN 7"/>
    <property type="match status" value="1"/>
</dbReference>
<keyword evidence="8" id="KW-1185">Reference proteome</keyword>